<comment type="caution">
    <text evidence="1">The sequence shown here is derived from an EMBL/GenBank/DDBJ whole genome shotgun (WGS) entry which is preliminary data.</text>
</comment>
<accession>A0A8T1PDM8</accession>
<name>A0A8T1PDM8_CARIL</name>
<sequence>MAPLLQLKLSPHFYGPFTARSFRSSDLLPNPLIYPPQPGFIQCSMSNLKKKLGSQIQPIPTLPPVDKNGKIQPEPELIVDRRLMCHGNRPVTEDLIKWAGTSSDINTWETLWKMRELYPHLVGKVV</sequence>
<keyword evidence="2" id="KW-1185">Reference proteome</keyword>
<dbReference type="AlphaFoldDB" id="A0A8T1PDM8"/>
<gene>
    <name evidence="1" type="ORF">CIPAW_10G128700</name>
</gene>
<protein>
    <submittedName>
        <fullName evidence="1">Uncharacterized protein</fullName>
    </submittedName>
</protein>
<reference evidence="1" key="1">
    <citation type="submission" date="2020-12" db="EMBL/GenBank/DDBJ databases">
        <title>WGS assembly of Carya illinoinensis cv. Pawnee.</title>
        <authorList>
            <person name="Platts A."/>
            <person name="Shu S."/>
            <person name="Wright S."/>
            <person name="Barry K."/>
            <person name="Edger P."/>
            <person name="Pires J.C."/>
            <person name="Schmutz J."/>
        </authorList>
    </citation>
    <scope>NUCLEOTIDE SEQUENCE</scope>
    <source>
        <tissue evidence="1">Leaf</tissue>
    </source>
</reference>
<evidence type="ECO:0000313" key="1">
    <source>
        <dbReference type="EMBL" id="KAG6639814.1"/>
    </source>
</evidence>
<dbReference type="Proteomes" id="UP000811609">
    <property type="component" value="Chromosome 10"/>
</dbReference>
<proteinExistence type="predicted"/>
<organism evidence="1 2">
    <name type="scientific">Carya illinoinensis</name>
    <name type="common">Pecan</name>
    <dbReference type="NCBI Taxonomy" id="32201"/>
    <lineage>
        <taxon>Eukaryota</taxon>
        <taxon>Viridiplantae</taxon>
        <taxon>Streptophyta</taxon>
        <taxon>Embryophyta</taxon>
        <taxon>Tracheophyta</taxon>
        <taxon>Spermatophyta</taxon>
        <taxon>Magnoliopsida</taxon>
        <taxon>eudicotyledons</taxon>
        <taxon>Gunneridae</taxon>
        <taxon>Pentapetalae</taxon>
        <taxon>rosids</taxon>
        <taxon>fabids</taxon>
        <taxon>Fagales</taxon>
        <taxon>Juglandaceae</taxon>
        <taxon>Carya</taxon>
    </lineage>
</organism>
<dbReference type="EMBL" id="CM031818">
    <property type="protein sequence ID" value="KAG6639814.1"/>
    <property type="molecule type" value="Genomic_DNA"/>
</dbReference>
<evidence type="ECO:0000313" key="2">
    <source>
        <dbReference type="Proteomes" id="UP000811609"/>
    </source>
</evidence>